<dbReference type="PANTHER" id="PTHR39962">
    <property type="entry name" value="BLL4848 PROTEIN"/>
    <property type="match status" value="1"/>
</dbReference>
<dbReference type="Pfam" id="PF17930">
    <property type="entry name" value="LpxI_N"/>
    <property type="match status" value="1"/>
</dbReference>
<dbReference type="eggNOG" id="COG3494">
    <property type="taxonomic scope" value="Bacteria"/>
</dbReference>
<dbReference type="OrthoDB" id="9789836at2"/>
<dbReference type="InterPro" id="IPR043167">
    <property type="entry name" value="LpxI_C_sf"/>
</dbReference>
<protein>
    <recommendedName>
        <fullName evidence="5">Phosphatidate cytidylyltransferase</fullName>
    </recommendedName>
</protein>
<organism evidence="3 4">
    <name type="scientific">Salipiger bermudensis (strain DSM 26914 / JCM 13377 / KCTC 12554 / HTCC2601)</name>
    <name type="common">Pelagibaca bermudensis</name>
    <dbReference type="NCBI Taxonomy" id="314265"/>
    <lineage>
        <taxon>Bacteria</taxon>
        <taxon>Pseudomonadati</taxon>
        <taxon>Pseudomonadota</taxon>
        <taxon>Alphaproteobacteria</taxon>
        <taxon>Rhodobacterales</taxon>
        <taxon>Roseobacteraceae</taxon>
        <taxon>Salipiger</taxon>
    </lineage>
</organism>
<dbReference type="RefSeq" id="WP_007800534.1">
    <property type="nucleotide sequence ID" value="NZ_DS022276.1"/>
</dbReference>
<evidence type="ECO:0008006" key="5">
    <source>
        <dbReference type="Google" id="ProtNLM"/>
    </source>
</evidence>
<dbReference type="InterPro" id="IPR053174">
    <property type="entry name" value="LpxI"/>
</dbReference>
<dbReference type="Pfam" id="PF06230">
    <property type="entry name" value="LpxI_C"/>
    <property type="match status" value="1"/>
</dbReference>
<proteinExistence type="predicted"/>
<dbReference type="Proteomes" id="UP000006230">
    <property type="component" value="Unassembled WGS sequence"/>
</dbReference>
<evidence type="ECO:0000259" key="1">
    <source>
        <dbReference type="Pfam" id="PF06230"/>
    </source>
</evidence>
<dbReference type="HOGENOM" id="CLU_085042_1_0_5"/>
<sequence length="261" mass="27602">MLALIAGQGALPRAVADACPERPLICALEPHMPEGLAVDRSFRIETLGSFLHWLRKRGVTRICMVGRVARPEIRLTQLDWRTVLMLPAFRRALKRGDDGALRIVIGLLEGAGFEVVGAHEAAPDLLPPSGVLTQVQPGAADIGAARLGDQVSREQGARDFGQACVIRDGAVLAREDEAGTDAMIDSLEAAAGGVLYKAEKPGQDHRADLPVVGPRTAEGAVRAGLSGIVLSAGGVMTVDRPAMIEALDAAGLFLWVRERDA</sequence>
<reference evidence="3 4" key="1">
    <citation type="journal article" date="2010" name="J. Bacteriol.">
        <title>Genome sequences of Pelagibaca bermudensis HTCC2601T and Maritimibacter alkaliphilus HTCC2654T, the type strains of two marine Roseobacter genera.</title>
        <authorList>
            <person name="Thrash J.C."/>
            <person name="Cho J.C."/>
            <person name="Ferriera S."/>
            <person name="Johnson J."/>
            <person name="Vergin K.L."/>
            <person name="Giovannoni S.J."/>
        </authorList>
    </citation>
    <scope>NUCLEOTIDE SEQUENCE [LARGE SCALE GENOMIC DNA]</scope>
    <source>
        <strain evidence="4">DSM 26914 / JCM 13377 / KCTC 12554 / HTCC2601</strain>
    </source>
</reference>
<evidence type="ECO:0000259" key="2">
    <source>
        <dbReference type="Pfam" id="PF17930"/>
    </source>
</evidence>
<evidence type="ECO:0000313" key="4">
    <source>
        <dbReference type="Proteomes" id="UP000006230"/>
    </source>
</evidence>
<dbReference type="Gene3D" id="3.40.140.80">
    <property type="match status" value="1"/>
</dbReference>
<comment type="caution">
    <text evidence="3">The sequence shown here is derived from an EMBL/GenBank/DDBJ whole genome shotgun (WGS) entry which is preliminary data.</text>
</comment>
<accession>Q0FQ28</accession>
<dbReference type="STRING" id="314265.R2601_25051"/>
<dbReference type="InterPro" id="IPR041255">
    <property type="entry name" value="LpxI_N"/>
</dbReference>
<feature type="domain" description="LpxI C-terminal" evidence="1">
    <location>
        <begin position="128"/>
        <end position="255"/>
    </location>
</feature>
<evidence type="ECO:0000313" key="3">
    <source>
        <dbReference type="EMBL" id="EAU46226.1"/>
    </source>
</evidence>
<dbReference type="Gene3D" id="3.40.50.20">
    <property type="match status" value="1"/>
</dbReference>
<name>Q0FQ28_SALBH</name>
<keyword evidence="4" id="KW-1185">Reference proteome</keyword>
<dbReference type="AlphaFoldDB" id="Q0FQ28"/>
<dbReference type="PANTHER" id="PTHR39962:SF1">
    <property type="entry name" value="LPXI FAMILY PROTEIN"/>
    <property type="match status" value="1"/>
</dbReference>
<feature type="domain" description="LpxI N-terminal" evidence="2">
    <location>
        <begin position="2"/>
        <end position="125"/>
    </location>
</feature>
<gene>
    <name evidence="3" type="ORF">R2601_25051</name>
</gene>
<dbReference type="EMBL" id="AATQ01000016">
    <property type="protein sequence ID" value="EAU46226.1"/>
    <property type="molecule type" value="Genomic_DNA"/>
</dbReference>
<dbReference type="InterPro" id="IPR010415">
    <property type="entry name" value="LpxI_C"/>
</dbReference>